<keyword evidence="2" id="KW-1185">Reference proteome</keyword>
<reference evidence="1" key="2">
    <citation type="submission" date="2023-05" db="EMBL/GenBank/DDBJ databases">
        <authorList>
            <consortium name="Lawrence Berkeley National Laboratory"/>
            <person name="Steindorff A."/>
            <person name="Hensen N."/>
            <person name="Bonometti L."/>
            <person name="Westerberg I."/>
            <person name="Brannstrom I.O."/>
            <person name="Guillou S."/>
            <person name="Cros-Aarteil S."/>
            <person name="Calhoun S."/>
            <person name="Haridas S."/>
            <person name="Kuo A."/>
            <person name="Mondo S."/>
            <person name="Pangilinan J."/>
            <person name="Riley R."/>
            <person name="Labutti K."/>
            <person name="Andreopoulos B."/>
            <person name="Lipzen A."/>
            <person name="Chen C."/>
            <person name="Yanf M."/>
            <person name="Daum C."/>
            <person name="Ng V."/>
            <person name="Clum A."/>
            <person name="Ohm R."/>
            <person name="Martin F."/>
            <person name="Silar P."/>
            <person name="Natvig D."/>
            <person name="Lalanne C."/>
            <person name="Gautier V."/>
            <person name="Ament-Velasquez S.L."/>
            <person name="Kruys A."/>
            <person name="Hutchinson M.I."/>
            <person name="Powell A.J."/>
            <person name="Barry K."/>
            <person name="Miller A.N."/>
            <person name="Grigoriev I.V."/>
            <person name="Debuchy R."/>
            <person name="Gladieux P."/>
            <person name="Thoren M.H."/>
            <person name="Johannesson H."/>
        </authorList>
    </citation>
    <scope>NUCLEOTIDE SEQUENCE</scope>
    <source>
        <strain evidence="1">CBS 757.83</strain>
    </source>
</reference>
<name>A0AAN6PZI7_9PEZI</name>
<sequence>MLAQCRSRLNCVALGGDALYREAYESYLVSWAITVAHETVHASLTYMAGHAEALTPIQVAPLDNDNRVRGESGKVWELRTLGGMQWNRKNCQARFLVQRHPPVRAISIWPKTDTGTVARVGREAIANLVRRSKLADLRTYLPACRRRGLT</sequence>
<dbReference type="Proteomes" id="UP001305647">
    <property type="component" value="Unassembled WGS sequence"/>
</dbReference>
<evidence type="ECO:0000313" key="2">
    <source>
        <dbReference type="Proteomes" id="UP001305647"/>
    </source>
</evidence>
<accession>A0AAN6PZI7</accession>
<proteinExistence type="predicted"/>
<gene>
    <name evidence="1" type="ORF">N658DRAFT_143785</name>
</gene>
<comment type="caution">
    <text evidence="1">The sequence shown here is derived from an EMBL/GenBank/DDBJ whole genome shotgun (WGS) entry which is preliminary data.</text>
</comment>
<protein>
    <submittedName>
        <fullName evidence="1">Uncharacterized protein</fullName>
    </submittedName>
</protein>
<dbReference type="AlphaFoldDB" id="A0AAN6PZI7"/>
<dbReference type="EMBL" id="MU863644">
    <property type="protein sequence ID" value="KAK4099996.1"/>
    <property type="molecule type" value="Genomic_DNA"/>
</dbReference>
<evidence type="ECO:0000313" key="1">
    <source>
        <dbReference type="EMBL" id="KAK4099996.1"/>
    </source>
</evidence>
<organism evidence="1 2">
    <name type="scientific">Parathielavia hyrcaniae</name>
    <dbReference type="NCBI Taxonomy" id="113614"/>
    <lineage>
        <taxon>Eukaryota</taxon>
        <taxon>Fungi</taxon>
        <taxon>Dikarya</taxon>
        <taxon>Ascomycota</taxon>
        <taxon>Pezizomycotina</taxon>
        <taxon>Sordariomycetes</taxon>
        <taxon>Sordariomycetidae</taxon>
        <taxon>Sordariales</taxon>
        <taxon>Chaetomiaceae</taxon>
        <taxon>Parathielavia</taxon>
    </lineage>
</organism>
<reference evidence="1" key="1">
    <citation type="journal article" date="2023" name="Mol. Phylogenet. Evol.">
        <title>Genome-scale phylogeny and comparative genomics of the fungal order Sordariales.</title>
        <authorList>
            <person name="Hensen N."/>
            <person name="Bonometti L."/>
            <person name="Westerberg I."/>
            <person name="Brannstrom I.O."/>
            <person name="Guillou S."/>
            <person name="Cros-Aarteil S."/>
            <person name="Calhoun S."/>
            <person name="Haridas S."/>
            <person name="Kuo A."/>
            <person name="Mondo S."/>
            <person name="Pangilinan J."/>
            <person name="Riley R."/>
            <person name="LaButti K."/>
            <person name="Andreopoulos B."/>
            <person name="Lipzen A."/>
            <person name="Chen C."/>
            <person name="Yan M."/>
            <person name="Daum C."/>
            <person name="Ng V."/>
            <person name="Clum A."/>
            <person name="Steindorff A."/>
            <person name="Ohm R.A."/>
            <person name="Martin F."/>
            <person name="Silar P."/>
            <person name="Natvig D.O."/>
            <person name="Lalanne C."/>
            <person name="Gautier V."/>
            <person name="Ament-Velasquez S.L."/>
            <person name="Kruys A."/>
            <person name="Hutchinson M.I."/>
            <person name="Powell A.J."/>
            <person name="Barry K."/>
            <person name="Miller A.N."/>
            <person name="Grigoriev I.V."/>
            <person name="Debuchy R."/>
            <person name="Gladieux P."/>
            <person name="Hiltunen Thoren M."/>
            <person name="Johannesson H."/>
        </authorList>
    </citation>
    <scope>NUCLEOTIDE SEQUENCE</scope>
    <source>
        <strain evidence="1">CBS 757.83</strain>
    </source>
</reference>